<feature type="domain" description="FIST" evidence="1">
    <location>
        <begin position="31"/>
        <end position="228"/>
    </location>
</feature>
<dbReference type="AlphaFoldDB" id="A0A2M7G2J6"/>
<evidence type="ECO:0000313" key="3">
    <source>
        <dbReference type="EMBL" id="PIW16016.1"/>
    </source>
</evidence>
<evidence type="ECO:0000259" key="2">
    <source>
        <dbReference type="SMART" id="SM01204"/>
    </source>
</evidence>
<accession>A0A2M7G2J6</accession>
<dbReference type="InterPro" id="IPR019494">
    <property type="entry name" value="FIST_C"/>
</dbReference>
<dbReference type="EMBL" id="PFFQ01000041">
    <property type="protein sequence ID" value="PIW16016.1"/>
    <property type="molecule type" value="Genomic_DNA"/>
</dbReference>
<dbReference type="Proteomes" id="UP000231019">
    <property type="component" value="Unassembled WGS sequence"/>
</dbReference>
<dbReference type="PANTHER" id="PTHR40252:SF2">
    <property type="entry name" value="BLR0328 PROTEIN"/>
    <property type="match status" value="1"/>
</dbReference>
<proteinExistence type="predicted"/>
<feature type="domain" description="FIST C-domain" evidence="2">
    <location>
        <begin position="229"/>
        <end position="380"/>
    </location>
</feature>
<evidence type="ECO:0008006" key="5">
    <source>
        <dbReference type="Google" id="ProtNLM"/>
    </source>
</evidence>
<dbReference type="PANTHER" id="PTHR40252">
    <property type="entry name" value="BLR0328 PROTEIN"/>
    <property type="match status" value="1"/>
</dbReference>
<dbReference type="Pfam" id="PF10442">
    <property type="entry name" value="FIST_C"/>
    <property type="match status" value="1"/>
</dbReference>
<organism evidence="3 4">
    <name type="scientific">bacterium (Candidatus Blackallbacteria) CG17_big_fil_post_rev_8_21_14_2_50_48_46</name>
    <dbReference type="NCBI Taxonomy" id="2014261"/>
    <lineage>
        <taxon>Bacteria</taxon>
        <taxon>Candidatus Blackallbacteria</taxon>
    </lineage>
</organism>
<evidence type="ECO:0000313" key="4">
    <source>
        <dbReference type="Proteomes" id="UP000231019"/>
    </source>
</evidence>
<dbReference type="SMART" id="SM01204">
    <property type="entry name" value="FIST_C"/>
    <property type="match status" value="1"/>
</dbReference>
<gene>
    <name evidence="3" type="ORF">COW36_14995</name>
</gene>
<dbReference type="Pfam" id="PF08495">
    <property type="entry name" value="FIST"/>
    <property type="match status" value="1"/>
</dbReference>
<comment type="caution">
    <text evidence="3">The sequence shown here is derived from an EMBL/GenBank/DDBJ whole genome shotgun (WGS) entry which is preliminary data.</text>
</comment>
<dbReference type="SMART" id="SM00897">
    <property type="entry name" value="FIST"/>
    <property type="match status" value="1"/>
</dbReference>
<dbReference type="InterPro" id="IPR013702">
    <property type="entry name" value="FIST_domain_N"/>
</dbReference>
<protein>
    <recommendedName>
        <fullName evidence="5">Histidine kinase</fullName>
    </recommendedName>
</protein>
<evidence type="ECO:0000259" key="1">
    <source>
        <dbReference type="SMART" id="SM00897"/>
    </source>
</evidence>
<reference evidence="3 4" key="1">
    <citation type="submission" date="2017-09" db="EMBL/GenBank/DDBJ databases">
        <title>Depth-based differentiation of microbial function through sediment-hosted aquifers and enrichment of novel symbionts in the deep terrestrial subsurface.</title>
        <authorList>
            <person name="Probst A.J."/>
            <person name="Ladd B."/>
            <person name="Jarett J.K."/>
            <person name="Geller-Mcgrath D.E."/>
            <person name="Sieber C.M."/>
            <person name="Emerson J.B."/>
            <person name="Anantharaman K."/>
            <person name="Thomas B.C."/>
            <person name="Malmstrom R."/>
            <person name="Stieglmeier M."/>
            <person name="Klingl A."/>
            <person name="Woyke T."/>
            <person name="Ryan C.M."/>
            <person name="Banfield J.F."/>
        </authorList>
    </citation>
    <scope>NUCLEOTIDE SEQUENCE [LARGE SCALE GENOMIC DNA]</scope>
    <source>
        <strain evidence="3">CG17_big_fil_post_rev_8_21_14_2_50_48_46</strain>
    </source>
</reference>
<sequence>MNIQVSASCAENEIKAFEDAWLPFVQNQASWPQFLLIFASVGYSIENLSQVLSQLPAEIQILGSTSCLGIMTQQGFLSAPTGNLGLLGLYDSEGNFGVGFAAFKSSVRQAAQAALESAILAAERSGEVPDLIWVSASPGVEEEVIKGITECVGPLVPIVGGSAADDTVSGNWRIFSRGLVLEQGLGVAVFYSSARILFAFHSGYEPSGERAWVTEARDRILYSLNGKPAAEVYQNWIGRKLSLDAPSQESNILAQTSLFPLGRFVGKLGSIPYFQLSHPEKLLPGGALTLFSDIHQGDEVWLMRGTSDSLCLRAGNAASLALSTLDKFSLKQIRGAVIIYCAGCMLSIQDRMAEVIASLESVLGKIPFLGAFTFGEQGCFPGGENRHGNLMISVVVFYEPE</sequence>
<name>A0A2M7G2J6_9BACT</name>